<dbReference type="KEGG" id="cagg:HYG79_05590"/>
<proteinExistence type="predicted"/>
<gene>
    <name evidence="1" type="ORF">HYG79_05590</name>
</gene>
<name>A0A7H9ANJ5_9FLAO</name>
<accession>A0A7H9ANJ5</accession>
<organism evidence="1 2">
    <name type="scientific">Costertonia aggregata</name>
    <dbReference type="NCBI Taxonomy" id="343403"/>
    <lineage>
        <taxon>Bacteria</taxon>
        <taxon>Pseudomonadati</taxon>
        <taxon>Bacteroidota</taxon>
        <taxon>Flavobacteriia</taxon>
        <taxon>Flavobacteriales</taxon>
        <taxon>Flavobacteriaceae</taxon>
        <taxon>Costertonia</taxon>
    </lineage>
</organism>
<dbReference type="AlphaFoldDB" id="A0A7H9ANJ5"/>
<dbReference type="EMBL" id="CP058595">
    <property type="protein sequence ID" value="QLG44845.1"/>
    <property type="molecule type" value="Genomic_DNA"/>
</dbReference>
<dbReference type="Proteomes" id="UP000509302">
    <property type="component" value="Chromosome"/>
</dbReference>
<sequence length="167" mass="19304">MKNIKSTNTMKAYFFGLLFFTMIVQVGCVEDEVLLLDENLLFGNWKVGSKFLVDADDNAVRTSEDNCEFKDSYTFLQDGKLIYEDSVFENGVACGINDEFLTDKGLWHQDDNGDFTFTLFKVDGTSIEIKPKDVYFEFDRFLVIELWKNPNEEGDFVYSQLTLARIE</sequence>
<evidence type="ECO:0000313" key="2">
    <source>
        <dbReference type="Proteomes" id="UP000509302"/>
    </source>
</evidence>
<evidence type="ECO:0008006" key="3">
    <source>
        <dbReference type="Google" id="ProtNLM"/>
    </source>
</evidence>
<keyword evidence="2" id="KW-1185">Reference proteome</keyword>
<protein>
    <recommendedName>
        <fullName evidence="3">Lipocalin family protein</fullName>
    </recommendedName>
</protein>
<reference evidence="1 2" key="1">
    <citation type="journal article" date="2006" name="Int. J. Syst. Evol. Microbiol.">
        <title>Costertonia aggregata gen. nov., sp. nov., a mesophilic marine bacterium of the family Flavobacteriaceae, isolated from a mature biofilm.</title>
        <authorList>
            <person name="Kwon K.K."/>
            <person name="Lee Y.K."/>
            <person name="Lee H.K."/>
        </authorList>
    </citation>
    <scope>NUCLEOTIDE SEQUENCE [LARGE SCALE GENOMIC DNA]</scope>
    <source>
        <strain evidence="1 2">KCCM 42265</strain>
    </source>
</reference>
<dbReference type="RefSeq" id="WP_179241135.1">
    <property type="nucleotide sequence ID" value="NZ_CP058595.1"/>
</dbReference>
<evidence type="ECO:0000313" key="1">
    <source>
        <dbReference type="EMBL" id="QLG44845.1"/>
    </source>
</evidence>